<evidence type="ECO:0000256" key="4">
    <source>
        <dbReference type="PROSITE-ProRule" id="PRU00433"/>
    </source>
</evidence>
<evidence type="ECO:0000313" key="7">
    <source>
        <dbReference type="Proteomes" id="UP000700706"/>
    </source>
</evidence>
<evidence type="ECO:0000256" key="3">
    <source>
        <dbReference type="ARBA" id="ARBA00023004"/>
    </source>
</evidence>
<dbReference type="Pfam" id="PF00034">
    <property type="entry name" value="Cytochrom_C"/>
    <property type="match status" value="1"/>
</dbReference>
<dbReference type="GO" id="GO:0046872">
    <property type="term" value="F:metal ion binding"/>
    <property type="evidence" value="ECO:0007669"/>
    <property type="project" value="UniProtKB-KW"/>
</dbReference>
<gene>
    <name evidence="6" type="ORF">JF625_00970</name>
</gene>
<keyword evidence="2 4" id="KW-0479">Metal-binding</keyword>
<name>A0A952FI84_9PROT</name>
<dbReference type="GO" id="GO:0009055">
    <property type="term" value="F:electron transfer activity"/>
    <property type="evidence" value="ECO:0007669"/>
    <property type="project" value="InterPro"/>
</dbReference>
<dbReference type="EMBL" id="JAEKLZ010000037">
    <property type="protein sequence ID" value="MBW8723715.1"/>
    <property type="molecule type" value="Genomic_DNA"/>
</dbReference>
<dbReference type="InterPro" id="IPR009056">
    <property type="entry name" value="Cyt_c-like_dom"/>
</dbReference>
<dbReference type="SUPFAM" id="SSF46626">
    <property type="entry name" value="Cytochrome c"/>
    <property type="match status" value="1"/>
</dbReference>
<feature type="domain" description="Cytochrome c" evidence="5">
    <location>
        <begin position="63"/>
        <end position="154"/>
    </location>
</feature>
<accession>A0A952FI84</accession>
<dbReference type="PROSITE" id="PS51007">
    <property type="entry name" value="CYTC"/>
    <property type="match status" value="1"/>
</dbReference>
<evidence type="ECO:0000313" key="6">
    <source>
        <dbReference type="EMBL" id="MBW8723715.1"/>
    </source>
</evidence>
<keyword evidence="1 4" id="KW-0349">Heme</keyword>
<evidence type="ECO:0000256" key="2">
    <source>
        <dbReference type="ARBA" id="ARBA00022723"/>
    </source>
</evidence>
<comment type="caution">
    <text evidence="6">The sequence shown here is derived from an EMBL/GenBank/DDBJ whole genome shotgun (WGS) entry which is preliminary data.</text>
</comment>
<dbReference type="Gene3D" id="1.10.760.10">
    <property type="entry name" value="Cytochrome c-like domain"/>
    <property type="match status" value="1"/>
</dbReference>
<keyword evidence="3 4" id="KW-0408">Iron</keyword>
<organism evidence="6 7">
    <name type="scientific">Inquilinus limosus</name>
    <dbReference type="NCBI Taxonomy" id="171674"/>
    <lineage>
        <taxon>Bacteria</taxon>
        <taxon>Pseudomonadati</taxon>
        <taxon>Pseudomonadota</taxon>
        <taxon>Alphaproteobacteria</taxon>
        <taxon>Rhodospirillales</taxon>
        <taxon>Rhodospirillaceae</taxon>
        <taxon>Inquilinus</taxon>
    </lineage>
</organism>
<dbReference type="GO" id="GO:0020037">
    <property type="term" value="F:heme binding"/>
    <property type="evidence" value="ECO:0007669"/>
    <property type="project" value="InterPro"/>
</dbReference>
<proteinExistence type="predicted"/>
<sequence>MRRPQPQASAASRPAPDTRRRRHVWAWSVAALALVLLLGGSAVVYAVQQQRAAEHWAATLTGGDPDRAPALILRNGCAGCHVIPGIGAARGTAGPVLSGLADRAFIGGTLPNTPANLVRWIRDSRGVNPRTAMPSTWIPDAEARDIAAYLYALRGRSGSE</sequence>
<evidence type="ECO:0000256" key="1">
    <source>
        <dbReference type="ARBA" id="ARBA00022617"/>
    </source>
</evidence>
<protein>
    <submittedName>
        <fullName evidence="6">C-type cytochrome</fullName>
    </submittedName>
</protein>
<dbReference type="InterPro" id="IPR036909">
    <property type="entry name" value="Cyt_c-like_dom_sf"/>
</dbReference>
<reference evidence="6" key="1">
    <citation type="submission" date="2020-06" db="EMBL/GenBank/DDBJ databases">
        <title>Stable isotope informed genome-resolved metagenomics uncovers potential trophic interactions in rhizosphere soil.</title>
        <authorList>
            <person name="Starr E.P."/>
            <person name="Shi S."/>
            <person name="Blazewicz S.J."/>
            <person name="Koch B.J."/>
            <person name="Probst A.J."/>
            <person name="Hungate B.A."/>
            <person name="Pett-Ridge J."/>
            <person name="Firestone M.K."/>
            <person name="Banfield J.F."/>
        </authorList>
    </citation>
    <scope>NUCLEOTIDE SEQUENCE</scope>
    <source>
        <strain evidence="6">YM_69_17</strain>
    </source>
</reference>
<dbReference type="AlphaFoldDB" id="A0A952FI84"/>
<evidence type="ECO:0000259" key="5">
    <source>
        <dbReference type="PROSITE" id="PS51007"/>
    </source>
</evidence>
<dbReference type="Proteomes" id="UP000700706">
    <property type="component" value="Unassembled WGS sequence"/>
</dbReference>